<keyword evidence="7 8" id="KW-0472">Membrane</keyword>
<dbReference type="Gene3D" id="3.90.550.10">
    <property type="entry name" value="Spore Coat Polysaccharide Biosynthesis Protein SpsA, Chain A"/>
    <property type="match status" value="1"/>
</dbReference>
<dbReference type="InterPro" id="IPR001173">
    <property type="entry name" value="Glyco_trans_2-like"/>
</dbReference>
<dbReference type="PANTHER" id="PTHR48090:SF3">
    <property type="entry name" value="UNDECAPRENYL-PHOSPHATE 4-DEOXY-4-FORMAMIDO-L-ARABINOSE TRANSFERASE"/>
    <property type="match status" value="1"/>
</dbReference>
<proteinExistence type="predicted"/>
<dbReference type="AlphaFoldDB" id="A0AA48KDQ6"/>
<evidence type="ECO:0000256" key="7">
    <source>
        <dbReference type="ARBA" id="ARBA00023136"/>
    </source>
</evidence>
<dbReference type="GO" id="GO:0005886">
    <property type="term" value="C:plasma membrane"/>
    <property type="evidence" value="ECO:0007669"/>
    <property type="project" value="TreeGrafter"/>
</dbReference>
<evidence type="ECO:0000256" key="3">
    <source>
        <dbReference type="ARBA" id="ARBA00022679"/>
    </source>
</evidence>
<keyword evidence="11" id="KW-1185">Reference proteome</keyword>
<reference evidence="10" key="1">
    <citation type="journal article" date="2023" name="Int. J. Syst. Evol. Microbiol.">
        <title>Mesoterricola silvestris gen. nov., sp. nov., Mesoterricola sediminis sp. nov., Geothrix oryzae sp. nov., Geothrix edaphica sp. nov., Geothrix rubra sp. nov., and Geothrix limicola sp. nov., six novel members of Acidobacteriota isolated from soils.</title>
        <authorList>
            <person name="Itoh H."/>
            <person name="Sugisawa Y."/>
            <person name="Mise K."/>
            <person name="Xu Z."/>
            <person name="Kuniyasu M."/>
            <person name="Ushijima N."/>
            <person name="Kawano K."/>
            <person name="Kobayashi E."/>
            <person name="Shiratori Y."/>
            <person name="Masuda Y."/>
            <person name="Senoo K."/>
        </authorList>
    </citation>
    <scope>NUCLEOTIDE SEQUENCE</scope>
    <source>
        <strain evidence="10">W786</strain>
    </source>
</reference>
<keyword evidence="2" id="KW-0328">Glycosyltransferase</keyword>
<dbReference type="InterPro" id="IPR029044">
    <property type="entry name" value="Nucleotide-diphossugar_trans"/>
</dbReference>
<protein>
    <submittedName>
        <fullName evidence="10">Undecaprenyl-phosphate 4-deoxy-4-formamido-L-arabinose transferase</fullName>
    </submittedName>
</protein>
<feature type="transmembrane region" description="Helical" evidence="8">
    <location>
        <begin position="236"/>
        <end position="257"/>
    </location>
</feature>
<dbReference type="KEGG" id="msea:METESE_34140"/>
<accession>A0AA48KDQ6</accession>
<keyword evidence="6 8" id="KW-1133">Transmembrane helix</keyword>
<evidence type="ECO:0000256" key="6">
    <source>
        <dbReference type="ARBA" id="ARBA00022989"/>
    </source>
</evidence>
<dbReference type="PANTHER" id="PTHR48090">
    <property type="entry name" value="UNDECAPRENYL-PHOSPHATE 4-DEOXY-4-FORMAMIDO-L-ARABINOSE TRANSFERASE-RELATED"/>
    <property type="match status" value="1"/>
</dbReference>
<evidence type="ECO:0000256" key="2">
    <source>
        <dbReference type="ARBA" id="ARBA00022676"/>
    </source>
</evidence>
<feature type="domain" description="Glycosyltransferase 2-like" evidence="9">
    <location>
        <begin position="6"/>
        <end position="173"/>
    </location>
</feature>
<sequence>MVPYLSIVIPIYNEEANIGNLWARLSKVLRENFVGEDREWEVVFTDDGSRDASLDMLIAIARDEPRVTVVEFNRNYGQHSAIFGAFSVVRGKVVVTMDADLQNPPEEIPKLVAKIEEGFDVVGGWRQGRTDNDSLFRTLPSKLVNAVTRKTTGVRLHDYGCMLRAYRREIVDAMLLCKERSSFIPALANSFAKRIAEVPVAHAERAAGDSKYGLWKLVNLQFDLLTSFSLLPLQMLSVLGLLVSLLGIGFGVFLLAYRILHPEGTVQGVFTLFAVLFFFVGAQFLAFGLLGEYIGRIYQEVRDRPRYVVKTLHRQDGDAS</sequence>
<feature type="transmembrane region" description="Helical" evidence="8">
    <location>
        <begin position="269"/>
        <end position="294"/>
    </location>
</feature>
<dbReference type="Proteomes" id="UP001228113">
    <property type="component" value="Chromosome"/>
</dbReference>
<dbReference type="InterPro" id="IPR050256">
    <property type="entry name" value="Glycosyltransferase_2"/>
</dbReference>
<dbReference type="GO" id="GO:0009103">
    <property type="term" value="P:lipopolysaccharide biosynthetic process"/>
    <property type="evidence" value="ECO:0007669"/>
    <property type="project" value="UniProtKB-KW"/>
</dbReference>
<keyword evidence="4 8" id="KW-0812">Transmembrane</keyword>
<evidence type="ECO:0000256" key="1">
    <source>
        <dbReference type="ARBA" id="ARBA00022475"/>
    </source>
</evidence>
<dbReference type="Pfam" id="PF00535">
    <property type="entry name" value="Glycos_transf_2"/>
    <property type="match status" value="1"/>
</dbReference>
<name>A0AA48KDQ6_9BACT</name>
<evidence type="ECO:0000313" key="11">
    <source>
        <dbReference type="Proteomes" id="UP001228113"/>
    </source>
</evidence>
<dbReference type="RefSeq" id="WP_243329051.1">
    <property type="nucleotide sequence ID" value="NZ_AP027081.1"/>
</dbReference>
<keyword evidence="3 10" id="KW-0808">Transferase</keyword>
<dbReference type="EMBL" id="AP027081">
    <property type="protein sequence ID" value="BDU78456.1"/>
    <property type="molecule type" value="Genomic_DNA"/>
</dbReference>
<evidence type="ECO:0000313" key="10">
    <source>
        <dbReference type="EMBL" id="BDU78456.1"/>
    </source>
</evidence>
<evidence type="ECO:0000256" key="5">
    <source>
        <dbReference type="ARBA" id="ARBA00022985"/>
    </source>
</evidence>
<evidence type="ECO:0000256" key="4">
    <source>
        <dbReference type="ARBA" id="ARBA00022692"/>
    </source>
</evidence>
<evidence type="ECO:0000259" key="9">
    <source>
        <dbReference type="Pfam" id="PF00535"/>
    </source>
</evidence>
<dbReference type="CDD" id="cd04187">
    <property type="entry name" value="DPM1_like_bac"/>
    <property type="match status" value="1"/>
</dbReference>
<evidence type="ECO:0000256" key="8">
    <source>
        <dbReference type="SAM" id="Phobius"/>
    </source>
</evidence>
<gene>
    <name evidence="10" type="primary">arnC</name>
    <name evidence="10" type="ORF">METESE_34140</name>
</gene>
<organism evidence="10 11">
    <name type="scientific">Mesoterricola sediminis</name>
    <dbReference type="NCBI Taxonomy" id="2927980"/>
    <lineage>
        <taxon>Bacteria</taxon>
        <taxon>Pseudomonadati</taxon>
        <taxon>Acidobacteriota</taxon>
        <taxon>Holophagae</taxon>
        <taxon>Holophagales</taxon>
        <taxon>Holophagaceae</taxon>
        <taxon>Mesoterricola</taxon>
    </lineage>
</organism>
<keyword evidence="1" id="KW-1003">Cell membrane</keyword>
<dbReference type="GO" id="GO:0099621">
    <property type="term" value="F:undecaprenyl-phosphate 4-deoxy-4-formamido-L-arabinose transferase activity"/>
    <property type="evidence" value="ECO:0007669"/>
    <property type="project" value="TreeGrafter"/>
</dbReference>
<dbReference type="SUPFAM" id="SSF53448">
    <property type="entry name" value="Nucleotide-diphospho-sugar transferases"/>
    <property type="match status" value="1"/>
</dbReference>
<keyword evidence="5" id="KW-0448">Lipopolysaccharide biosynthesis</keyword>